<evidence type="ECO:0000259" key="1">
    <source>
        <dbReference type="Pfam" id="PF01902"/>
    </source>
</evidence>
<dbReference type="PANTHER" id="PTHR12196">
    <property type="entry name" value="DOMAIN OF UNKNOWN FUNCTION 71 DUF71 -CONTAINING PROTEIN"/>
    <property type="match status" value="1"/>
</dbReference>
<dbReference type="EC" id="6.3.1.14" evidence="2"/>
<dbReference type="Gene3D" id="3.90.1490.10">
    <property type="entry name" value="putative n-type atp pyrophosphatase, domain 2"/>
    <property type="match status" value="1"/>
</dbReference>
<dbReference type="PANTHER" id="PTHR12196:SF2">
    <property type="entry name" value="DIPHTHINE--AMMONIA LIGASE"/>
    <property type="match status" value="1"/>
</dbReference>
<dbReference type="Pfam" id="PF01902">
    <property type="entry name" value="Diphthami_syn_2"/>
    <property type="match status" value="1"/>
</dbReference>
<keyword evidence="3" id="KW-1185">Reference proteome</keyword>
<proteinExistence type="predicted"/>
<dbReference type="Gene3D" id="3.40.50.620">
    <property type="entry name" value="HUPs"/>
    <property type="match status" value="1"/>
</dbReference>
<sequence length="225" mass="25524">MKKRIALSWSGGKDGCMALHSLTKQGHEIVCLITTVPSEIGRTFGHGEKTEAIKCQSDALGIPVHFIECTFEGYTQSFIDSLIKLKEKYALTSVAFGDLYLDGHRNWGEEVTKAAELEAIYPLWMEKQHAPLALQAFVDSGYKAVIIRIKEEVLEESWLGQEIDQQFVENIKDKNVCPMGEAGEYHTFVYNGPLFMKEIGFKFGDKLQLETTKRLELEDMRLLKK</sequence>
<gene>
    <name evidence="2" type="ORF">ACFFIX_15520</name>
</gene>
<dbReference type="CDD" id="cd01994">
    <property type="entry name" value="AANH_PF0828-like"/>
    <property type="match status" value="1"/>
</dbReference>
<accession>A0ABV6GHF1</accession>
<dbReference type="InterPro" id="IPR030662">
    <property type="entry name" value="DPH6/MJ0570"/>
</dbReference>
<dbReference type="InterPro" id="IPR014729">
    <property type="entry name" value="Rossmann-like_a/b/a_fold"/>
</dbReference>
<keyword evidence="2" id="KW-0436">Ligase</keyword>
<comment type="caution">
    <text evidence="2">The sequence shown here is derived from an EMBL/GenBank/DDBJ whole genome shotgun (WGS) entry which is preliminary data.</text>
</comment>
<evidence type="ECO:0000313" key="2">
    <source>
        <dbReference type="EMBL" id="MFC0272841.1"/>
    </source>
</evidence>
<dbReference type="Proteomes" id="UP001589854">
    <property type="component" value="Unassembled WGS sequence"/>
</dbReference>
<dbReference type="RefSeq" id="WP_378935560.1">
    <property type="nucleotide sequence ID" value="NZ_JBHLVO010000013.1"/>
</dbReference>
<evidence type="ECO:0000313" key="3">
    <source>
        <dbReference type="Proteomes" id="UP001589854"/>
    </source>
</evidence>
<feature type="domain" description="Diphthamide synthase" evidence="1">
    <location>
        <begin position="4"/>
        <end position="219"/>
    </location>
</feature>
<reference evidence="2 3" key="1">
    <citation type="submission" date="2024-09" db="EMBL/GenBank/DDBJ databases">
        <authorList>
            <person name="Sun Q."/>
            <person name="Mori K."/>
        </authorList>
    </citation>
    <scope>NUCLEOTIDE SEQUENCE [LARGE SCALE GENOMIC DNA]</scope>
    <source>
        <strain evidence="2 3">CCM 7228</strain>
    </source>
</reference>
<dbReference type="InterPro" id="IPR002761">
    <property type="entry name" value="Diphthami_syn_dom"/>
</dbReference>
<organism evidence="2 3">
    <name type="scientific">Metabacillus herbersteinensis</name>
    <dbReference type="NCBI Taxonomy" id="283816"/>
    <lineage>
        <taxon>Bacteria</taxon>
        <taxon>Bacillati</taxon>
        <taxon>Bacillota</taxon>
        <taxon>Bacilli</taxon>
        <taxon>Bacillales</taxon>
        <taxon>Bacillaceae</taxon>
        <taxon>Metabacillus</taxon>
    </lineage>
</organism>
<name>A0ABV6GHF1_9BACI</name>
<dbReference type="EMBL" id="JBHLVO010000013">
    <property type="protein sequence ID" value="MFC0272841.1"/>
    <property type="molecule type" value="Genomic_DNA"/>
</dbReference>
<dbReference type="GO" id="GO:0017178">
    <property type="term" value="F:diphthine-ammonia ligase activity"/>
    <property type="evidence" value="ECO:0007669"/>
    <property type="project" value="UniProtKB-EC"/>
</dbReference>
<dbReference type="NCBIfam" id="TIGR00290">
    <property type="entry name" value="MJ0570_dom"/>
    <property type="match status" value="1"/>
</dbReference>
<protein>
    <submittedName>
        <fullName evidence="2">Diphthine--ammonia ligase</fullName>
        <ecNumber evidence="2">6.3.1.14</ecNumber>
    </submittedName>
</protein>
<dbReference type="SUPFAM" id="SSF52402">
    <property type="entry name" value="Adenine nucleotide alpha hydrolases-like"/>
    <property type="match status" value="1"/>
</dbReference>